<reference evidence="6" key="1">
    <citation type="submission" date="2020-02" db="EMBL/GenBank/DDBJ databases">
        <authorList>
            <person name="Meier V. D."/>
        </authorList>
    </citation>
    <scope>NUCLEOTIDE SEQUENCE</scope>
    <source>
        <strain evidence="6">AVDCRST_MAG17</strain>
    </source>
</reference>
<dbReference type="NCBIfam" id="TIGR00061">
    <property type="entry name" value="L21"/>
    <property type="match status" value="1"/>
</dbReference>
<keyword evidence="3 4" id="KW-0687">Ribonucleoprotein</keyword>
<evidence type="ECO:0000313" key="6">
    <source>
        <dbReference type="EMBL" id="CAA9491707.1"/>
    </source>
</evidence>
<dbReference type="GO" id="GO:0019843">
    <property type="term" value="F:rRNA binding"/>
    <property type="evidence" value="ECO:0007669"/>
    <property type="project" value="UniProtKB-UniRule"/>
</dbReference>
<dbReference type="InterPro" id="IPR001787">
    <property type="entry name" value="Ribosomal_bL21"/>
</dbReference>
<protein>
    <recommendedName>
        <fullName evidence="4">Large ribosomal subunit protein bL21</fullName>
    </recommendedName>
</protein>
<accession>A0A6J4SHD5</accession>
<gene>
    <name evidence="4" type="primary">rplU</name>
    <name evidence="6" type="ORF">AVDCRST_MAG17-815</name>
</gene>
<dbReference type="GO" id="GO:0005737">
    <property type="term" value="C:cytoplasm"/>
    <property type="evidence" value="ECO:0007669"/>
    <property type="project" value="UniProtKB-ARBA"/>
</dbReference>
<dbReference type="Pfam" id="PF00829">
    <property type="entry name" value="Ribosomal_L21p"/>
    <property type="match status" value="1"/>
</dbReference>
<comment type="similarity">
    <text evidence="1 4 5">Belongs to the bacterial ribosomal protein bL21 family.</text>
</comment>
<dbReference type="GO" id="GO:0003735">
    <property type="term" value="F:structural constituent of ribosome"/>
    <property type="evidence" value="ECO:0007669"/>
    <property type="project" value="InterPro"/>
</dbReference>
<dbReference type="EMBL" id="CADCVV010000062">
    <property type="protein sequence ID" value="CAA9491707.1"/>
    <property type="molecule type" value="Genomic_DNA"/>
</dbReference>
<keyword evidence="2 4" id="KW-0689">Ribosomal protein</keyword>
<evidence type="ECO:0000256" key="4">
    <source>
        <dbReference type="HAMAP-Rule" id="MF_01363"/>
    </source>
</evidence>
<evidence type="ECO:0000256" key="3">
    <source>
        <dbReference type="ARBA" id="ARBA00023274"/>
    </source>
</evidence>
<name>A0A6J4SHD5_9ACTN</name>
<dbReference type="SUPFAM" id="SSF141091">
    <property type="entry name" value="L21p-like"/>
    <property type="match status" value="1"/>
</dbReference>
<evidence type="ECO:0000256" key="1">
    <source>
        <dbReference type="ARBA" id="ARBA00008563"/>
    </source>
</evidence>
<dbReference type="AlphaFoldDB" id="A0A6J4SHD5"/>
<comment type="subunit">
    <text evidence="4">Part of the 50S ribosomal subunit. Contacts protein L20.</text>
</comment>
<dbReference type="HAMAP" id="MF_01363">
    <property type="entry name" value="Ribosomal_bL21"/>
    <property type="match status" value="1"/>
</dbReference>
<organism evidence="6">
    <name type="scientific">uncultured Solirubrobacterales bacterium</name>
    <dbReference type="NCBI Taxonomy" id="768556"/>
    <lineage>
        <taxon>Bacteria</taxon>
        <taxon>Bacillati</taxon>
        <taxon>Actinomycetota</taxon>
        <taxon>Thermoleophilia</taxon>
        <taxon>Solirubrobacterales</taxon>
        <taxon>environmental samples</taxon>
    </lineage>
</organism>
<dbReference type="GO" id="GO:0006412">
    <property type="term" value="P:translation"/>
    <property type="evidence" value="ECO:0007669"/>
    <property type="project" value="UniProtKB-UniRule"/>
</dbReference>
<evidence type="ECO:0000256" key="5">
    <source>
        <dbReference type="RuleBase" id="RU000562"/>
    </source>
</evidence>
<comment type="function">
    <text evidence="4 5">This protein binds to 23S rRNA in the presence of protein L20.</text>
</comment>
<proteinExistence type="inferred from homology"/>
<dbReference type="PANTHER" id="PTHR21349">
    <property type="entry name" value="50S RIBOSOMAL PROTEIN L21"/>
    <property type="match status" value="1"/>
</dbReference>
<keyword evidence="4 5" id="KW-0694">RNA-binding</keyword>
<keyword evidence="4 5" id="KW-0699">rRNA-binding</keyword>
<dbReference type="GO" id="GO:1990904">
    <property type="term" value="C:ribonucleoprotein complex"/>
    <property type="evidence" value="ECO:0007669"/>
    <property type="project" value="UniProtKB-KW"/>
</dbReference>
<dbReference type="InterPro" id="IPR036164">
    <property type="entry name" value="bL21-like_sf"/>
</dbReference>
<evidence type="ECO:0000256" key="2">
    <source>
        <dbReference type="ARBA" id="ARBA00022980"/>
    </source>
</evidence>
<dbReference type="InterPro" id="IPR028909">
    <property type="entry name" value="bL21-like"/>
</dbReference>
<dbReference type="PANTHER" id="PTHR21349:SF0">
    <property type="entry name" value="LARGE RIBOSOMAL SUBUNIT PROTEIN BL21M"/>
    <property type="match status" value="1"/>
</dbReference>
<sequence>MYAIVKVGGRQYRVEEGDSLLVNRLREDEGATVELHPILFRDDEAILDPNELAKVKVEAVVAGHERGPKIHVLKFKPKHGYKKRMGHRSDLTRLEVKEIKMMSRKRPGQTKKESGDGA</sequence>
<dbReference type="GO" id="GO:0005840">
    <property type="term" value="C:ribosome"/>
    <property type="evidence" value="ECO:0007669"/>
    <property type="project" value="UniProtKB-KW"/>
</dbReference>